<accession>A0A8T0MRX5</accession>
<reference evidence="2" key="1">
    <citation type="submission" date="2020-05" db="EMBL/GenBank/DDBJ databases">
        <title>WGS assembly of Panicum virgatum.</title>
        <authorList>
            <person name="Lovell J.T."/>
            <person name="Jenkins J."/>
            <person name="Shu S."/>
            <person name="Juenger T.E."/>
            <person name="Schmutz J."/>
        </authorList>
    </citation>
    <scope>NUCLEOTIDE SEQUENCE</scope>
    <source>
        <strain evidence="2">AP13</strain>
    </source>
</reference>
<feature type="region of interest" description="Disordered" evidence="1">
    <location>
        <begin position="1"/>
        <end position="27"/>
    </location>
</feature>
<gene>
    <name evidence="2" type="ORF">PVAP13_9NG541800</name>
</gene>
<evidence type="ECO:0000313" key="2">
    <source>
        <dbReference type="EMBL" id="KAG2540221.1"/>
    </source>
</evidence>
<comment type="caution">
    <text evidence="2">The sequence shown here is derived from an EMBL/GenBank/DDBJ whole genome shotgun (WGS) entry which is preliminary data.</text>
</comment>
<organism evidence="2 3">
    <name type="scientific">Panicum virgatum</name>
    <name type="common">Blackwell switchgrass</name>
    <dbReference type="NCBI Taxonomy" id="38727"/>
    <lineage>
        <taxon>Eukaryota</taxon>
        <taxon>Viridiplantae</taxon>
        <taxon>Streptophyta</taxon>
        <taxon>Embryophyta</taxon>
        <taxon>Tracheophyta</taxon>
        <taxon>Spermatophyta</taxon>
        <taxon>Magnoliopsida</taxon>
        <taxon>Liliopsida</taxon>
        <taxon>Poales</taxon>
        <taxon>Poaceae</taxon>
        <taxon>PACMAD clade</taxon>
        <taxon>Panicoideae</taxon>
        <taxon>Panicodae</taxon>
        <taxon>Paniceae</taxon>
        <taxon>Panicinae</taxon>
        <taxon>Panicum</taxon>
        <taxon>Panicum sect. Hiantes</taxon>
    </lineage>
</organism>
<feature type="non-terminal residue" evidence="2">
    <location>
        <position position="1"/>
    </location>
</feature>
<proteinExistence type="predicted"/>
<feature type="compositionally biased region" description="Polar residues" evidence="1">
    <location>
        <begin position="8"/>
        <end position="17"/>
    </location>
</feature>
<protein>
    <submittedName>
        <fullName evidence="2">Uncharacterized protein</fullName>
    </submittedName>
</protein>
<dbReference type="AlphaFoldDB" id="A0A8T0MRX5"/>
<dbReference type="Proteomes" id="UP000823388">
    <property type="component" value="Chromosome 9N"/>
</dbReference>
<keyword evidence="3" id="KW-1185">Reference proteome</keyword>
<name>A0A8T0MRX5_PANVG</name>
<evidence type="ECO:0000256" key="1">
    <source>
        <dbReference type="SAM" id="MobiDB-lite"/>
    </source>
</evidence>
<evidence type="ECO:0000313" key="3">
    <source>
        <dbReference type="Proteomes" id="UP000823388"/>
    </source>
</evidence>
<sequence>IDRAPLSRSVSTRSQASLHPHLAKRRHGFQPEARSRLGVGVRRLGCGSITAFVAEEVLPVAADVEVVADSVELVADSVELVPASVELVADSVEMVPASVELVADSVQVADSVGIKEAPDDDKVVVVHCPRCGTFHAGGVFGEECYQARREARRCARCGLLHEDYDLTVKLHNMEKFDCEIFIPGVDKFVMRGDSIFLTDDVMNKLDEHYYAVKKLEEEAKMKNDGIHDQ</sequence>
<dbReference type="EMBL" id="CM029054">
    <property type="protein sequence ID" value="KAG2540221.1"/>
    <property type="molecule type" value="Genomic_DNA"/>
</dbReference>